<dbReference type="CDD" id="cd06171">
    <property type="entry name" value="Sigma70_r4"/>
    <property type="match status" value="1"/>
</dbReference>
<feature type="region of interest" description="Disordered" evidence="6">
    <location>
        <begin position="171"/>
        <end position="209"/>
    </location>
</feature>
<keyword evidence="4" id="KW-0238">DNA-binding</keyword>
<organism evidence="9 10">
    <name type="scientific">Plantactinospora solaniradicis</name>
    <dbReference type="NCBI Taxonomy" id="1723736"/>
    <lineage>
        <taxon>Bacteria</taxon>
        <taxon>Bacillati</taxon>
        <taxon>Actinomycetota</taxon>
        <taxon>Actinomycetes</taxon>
        <taxon>Micromonosporales</taxon>
        <taxon>Micromonosporaceae</taxon>
        <taxon>Plantactinospora</taxon>
    </lineage>
</organism>
<dbReference type="Gene3D" id="1.10.10.10">
    <property type="entry name" value="Winged helix-like DNA-binding domain superfamily/Winged helix DNA-binding domain"/>
    <property type="match status" value="1"/>
</dbReference>
<evidence type="ECO:0000256" key="3">
    <source>
        <dbReference type="ARBA" id="ARBA00023082"/>
    </source>
</evidence>
<evidence type="ECO:0000313" key="10">
    <source>
        <dbReference type="Proteomes" id="UP001596203"/>
    </source>
</evidence>
<dbReference type="InterPro" id="IPR014325">
    <property type="entry name" value="RNA_pol_sigma-E_actinobac"/>
</dbReference>
<evidence type="ECO:0000313" key="9">
    <source>
        <dbReference type="EMBL" id="MFC6018559.1"/>
    </source>
</evidence>
<dbReference type="PANTHER" id="PTHR43133:SF50">
    <property type="entry name" value="ECF RNA POLYMERASE SIGMA FACTOR SIGM"/>
    <property type="match status" value="1"/>
</dbReference>
<sequence>MGLHLFRSADDRDKEFADYYAARGARMRTTAFLLCGDWYLAEDLTQIAFTKLYRAWRGITRHEVLDQYVRRILLRVFLDEKRRPWRREHSSGHEGTHLDRPVAAPDIESRLVLRAALASLPPRQRAVLVLRFWEDLSIEQAAEVLGVPVGTVKSQTARGLERLRAVVGRDITGESTDNTGGGRGVSGGARGVSGGGRSRSGNQSLGEVR</sequence>
<dbReference type="Proteomes" id="UP001596203">
    <property type="component" value="Unassembled WGS sequence"/>
</dbReference>
<dbReference type="NCBIfam" id="TIGR02937">
    <property type="entry name" value="sigma70-ECF"/>
    <property type="match status" value="1"/>
</dbReference>
<dbReference type="RefSeq" id="WP_377424183.1">
    <property type="nucleotide sequence ID" value="NZ_JBHSPR010000017.1"/>
</dbReference>
<keyword evidence="10" id="KW-1185">Reference proteome</keyword>
<feature type="compositionally biased region" description="Gly residues" evidence="6">
    <location>
        <begin position="179"/>
        <end position="198"/>
    </location>
</feature>
<name>A0ABW1KCK3_9ACTN</name>
<comment type="caution">
    <text evidence="9">The sequence shown here is derived from an EMBL/GenBank/DDBJ whole genome shotgun (WGS) entry which is preliminary data.</text>
</comment>
<proteinExistence type="inferred from homology"/>
<dbReference type="Pfam" id="PF08281">
    <property type="entry name" value="Sigma70_r4_2"/>
    <property type="match status" value="1"/>
</dbReference>
<reference evidence="10" key="1">
    <citation type="journal article" date="2019" name="Int. J. Syst. Evol. Microbiol.">
        <title>The Global Catalogue of Microorganisms (GCM) 10K type strain sequencing project: providing services to taxonomists for standard genome sequencing and annotation.</title>
        <authorList>
            <consortium name="The Broad Institute Genomics Platform"/>
            <consortium name="The Broad Institute Genome Sequencing Center for Infectious Disease"/>
            <person name="Wu L."/>
            <person name="Ma J."/>
        </authorList>
    </citation>
    <scope>NUCLEOTIDE SEQUENCE [LARGE SCALE GENOMIC DNA]</scope>
    <source>
        <strain evidence="10">ZS-35-S2</strain>
    </source>
</reference>
<feature type="domain" description="RNA polymerase sigma factor 70 region 4 type 2" evidence="8">
    <location>
        <begin position="112"/>
        <end position="163"/>
    </location>
</feature>
<dbReference type="InterPro" id="IPR014284">
    <property type="entry name" value="RNA_pol_sigma-70_dom"/>
</dbReference>
<evidence type="ECO:0000256" key="2">
    <source>
        <dbReference type="ARBA" id="ARBA00023015"/>
    </source>
</evidence>
<protein>
    <submittedName>
        <fullName evidence="9">SigE family RNA polymerase sigma factor</fullName>
    </submittedName>
</protein>
<evidence type="ECO:0000259" key="7">
    <source>
        <dbReference type="Pfam" id="PF04542"/>
    </source>
</evidence>
<dbReference type="NCBIfam" id="TIGR02983">
    <property type="entry name" value="SigE-fam_strep"/>
    <property type="match status" value="1"/>
</dbReference>
<dbReference type="SUPFAM" id="SSF88659">
    <property type="entry name" value="Sigma3 and sigma4 domains of RNA polymerase sigma factors"/>
    <property type="match status" value="1"/>
</dbReference>
<dbReference type="InterPro" id="IPR013325">
    <property type="entry name" value="RNA_pol_sigma_r2"/>
</dbReference>
<comment type="similarity">
    <text evidence="1">Belongs to the sigma-70 factor family. ECF subfamily.</text>
</comment>
<dbReference type="InterPro" id="IPR013249">
    <property type="entry name" value="RNA_pol_sigma70_r4_t2"/>
</dbReference>
<dbReference type="InterPro" id="IPR039425">
    <property type="entry name" value="RNA_pol_sigma-70-like"/>
</dbReference>
<dbReference type="Gene3D" id="1.10.1740.10">
    <property type="match status" value="1"/>
</dbReference>
<dbReference type="PANTHER" id="PTHR43133">
    <property type="entry name" value="RNA POLYMERASE ECF-TYPE SIGMA FACTO"/>
    <property type="match status" value="1"/>
</dbReference>
<evidence type="ECO:0000256" key="4">
    <source>
        <dbReference type="ARBA" id="ARBA00023125"/>
    </source>
</evidence>
<dbReference type="InterPro" id="IPR036388">
    <property type="entry name" value="WH-like_DNA-bd_sf"/>
</dbReference>
<evidence type="ECO:0000259" key="8">
    <source>
        <dbReference type="Pfam" id="PF08281"/>
    </source>
</evidence>
<evidence type="ECO:0000256" key="6">
    <source>
        <dbReference type="SAM" id="MobiDB-lite"/>
    </source>
</evidence>
<keyword evidence="2" id="KW-0805">Transcription regulation</keyword>
<keyword evidence="5" id="KW-0804">Transcription</keyword>
<dbReference type="Pfam" id="PF04542">
    <property type="entry name" value="Sigma70_r2"/>
    <property type="match status" value="1"/>
</dbReference>
<dbReference type="EMBL" id="JBHSPR010000017">
    <property type="protein sequence ID" value="MFC6018559.1"/>
    <property type="molecule type" value="Genomic_DNA"/>
</dbReference>
<gene>
    <name evidence="9" type="ORF">ACFP2T_20410</name>
</gene>
<dbReference type="SUPFAM" id="SSF88946">
    <property type="entry name" value="Sigma2 domain of RNA polymerase sigma factors"/>
    <property type="match status" value="1"/>
</dbReference>
<accession>A0ABW1KCK3</accession>
<feature type="domain" description="RNA polymerase sigma-70 region 2" evidence="7">
    <location>
        <begin position="26"/>
        <end position="86"/>
    </location>
</feature>
<dbReference type="InterPro" id="IPR007627">
    <property type="entry name" value="RNA_pol_sigma70_r2"/>
</dbReference>
<dbReference type="InterPro" id="IPR013324">
    <property type="entry name" value="RNA_pol_sigma_r3/r4-like"/>
</dbReference>
<evidence type="ECO:0000256" key="5">
    <source>
        <dbReference type="ARBA" id="ARBA00023163"/>
    </source>
</evidence>
<evidence type="ECO:0000256" key="1">
    <source>
        <dbReference type="ARBA" id="ARBA00010641"/>
    </source>
</evidence>
<keyword evidence="3" id="KW-0731">Sigma factor</keyword>